<evidence type="ECO:0000313" key="7">
    <source>
        <dbReference type="Proteomes" id="UP001336250"/>
    </source>
</evidence>
<dbReference type="PANTHER" id="PTHR33711">
    <property type="entry name" value="DIOXYGENASE, PUTATIVE (AFU_ORTHOLOGUE AFUA_2G02910)-RELATED"/>
    <property type="match status" value="1"/>
</dbReference>
<name>A0AAW9QD17_9BURK</name>
<reference evidence="6 7" key="1">
    <citation type="submission" date="2024-02" db="EMBL/GenBank/DDBJ databases">
        <title>Genome sequence of Aquincola sp. MAHUQ-54.</title>
        <authorList>
            <person name="Huq M.A."/>
        </authorList>
    </citation>
    <scope>NUCLEOTIDE SEQUENCE [LARGE SCALE GENOMIC DNA]</scope>
    <source>
        <strain evidence="6 7">MAHUQ-54</strain>
    </source>
</reference>
<organism evidence="6 7">
    <name type="scientific">Aquincola agrisoli</name>
    <dbReference type="NCBI Taxonomy" id="3119538"/>
    <lineage>
        <taxon>Bacteria</taxon>
        <taxon>Pseudomonadati</taxon>
        <taxon>Pseudomonadota</taxon>
        <taxon>Betaproteobacteria</taxon>
        <taxon>Burkholderiales</taxon>
        <taxon>Sphaerotilaceae</taxon>
        <taxon>Aquincola</taxon>
    </lineage>
</organism>
<evidence type="ECO:0000259" key="5">
    <source>
        <dbReference type="Pfam" id="PF00775"/>
    </source>
</evidence>
<dbReference type="InterPro" id="IPR000627">
    <property type="entry name" value="Intradiol_dOase_C"/>
</dbReference>
<feature type="region of interest" description="Disordered" evidence="4">
    <location>
        <begin position="84"/>
        <end position="125"/>
    </location>
</feature>
<comment type="similarity">
    <text evidence="1">Belongs to the intradiol ring-cleavage dioxygenase family.</text>
</comment>
<dbReference type="SUPFAM" id="SSF49482">
    <property type="entry name" value="Aromatic compound dioxygenase"/>
    <property type="match status" value="1"/>
</dbReference>
<dbReference type="InterPro" id="IPR050770">
    <property type="entry name" value="Intradiol_RC_Dioxygenase"/>
</dbReference>
<dbReference type="Pfam" id="PF00775">
    <property type="entry name" value="Dioxygenase_C"/>
    <property type="match status" value="1"/>
</dbReference>
<evidence type="ECO:0000256" key="4">
    <source>
        <dbReference type="SAM" id="MobiDB-lite"/>
    </source>
</evidence>
<evidence type="ECO:0000256" key="3">
    <source>
        <dbReference type="ARBA" id="ARBA00023002"/>
    </source>
</evidence>
<keyword evidence="7" id="KW-1185">Reference proteome</keyword>
<feature type="domain" description="Intradiol ring-cleavage dioxygenases" evidence="5">
    <location>
        <begin position="17"/>
        <end position="91"/>
    </location>
</feature>
<dbReference type="GO" id="GO:0008199">
    <property type="term" value="F:ferric iron binding"/>
    <property type="evidence" value="ECO:0007669"/>
    <property type="project" value="InterPro"/>
</dbReference>
<dbReference type="GO" id="GO:0016702">
    <property type="term" value="F:oxidoreductase activity, acting on single donors with incorporation of molecular oxygen, incorporation of two atoms of oxygen"/>
    <property type="evidence" value="ECO:0007669"/>
    <property type="project" value="InterPro"/>
</dbReference>
<sequence length="125" mass="13518">MDSPPTANGGSIVRSATAGTPIFVNAWVRDPQGRPVAGAEVDVWHTSGEGCHENQDPEQADMNLRGKFTTDAQGCIAFRRVKPAGYPHTAERSGGRTHPGVFERRSERRAASGERPRQAVLERAP</sequence>
<dbReference type="Proteomes" id="UP001336250">
    <property type="component" value="Unassembled WGS sequence"/>
</dbReference>
<dbReference type="Gene3D" id="2.60.130.10">
    <property type="entry name" value="Aromatic compound dioxygenase"/>
    <property type="match status" value="1"/>
</dbReference>
<dbReference type="AlphaFoldDB" id="A0AAW9QD17"/>
<evidence type="ECO:0000313" key="6">
    <source>
        <dbReference type="EMBL" id="MEF7613619.1"/>
    </source>
</evidence>
<proteinExistence type="inferred from homology"/>
<evidence type="ECO:0000256" key="2">
    <source>
        <dbReference type="ARBA" id="ARBA00022964"/>
    </source>
</evidence>
<comment type="caution">
    <text evidence="6">The sequence shown here is derived from an EMBL/GenBank/DDBJ whole genome shotgun (WGS) entry which is preliminary data.</text>
</comment>
<dbReference type="InterPro" id="IPR015889">
    <property type="entry name" value="Intradiol_dOase_core"/>
</dbReference>
<dbReference type="PANTHER" id="PTHR33711:SF7">
    <property type="entry name" value="INTRADIOL RING-CLEAVAGE DIOXYGENASES DOMAIN-CONTAINING PROTEIN-RELATED"/>
    <property type="match status" value="1"/>
</dbReference>
<protein>
    <recommendedName>
        <fullName evidence="5">Intradiol ring-cleavage dioxygenases domain-containing protein</fullName>
    </recommendedName>
</protein>
<feature type="compositionally biased region" description="Basic and acidic residues" evidence="4">
    <location>
        <begin position="101"/>
        <end position="117"/>
    </location>
</feature>
<accession>A0AAW9QD17</accession>
<dbReference type="EMBL" id="JAZIBG010000019">
    <property type="protein sequence ID" value="MEF7613619.1"/>
    <property type="molecule type" value="Genomic_DNA"/>
</dbReference>
<keyword evidence="2" id="KW-0223">Dioxygenase</keyword>
<keyword evidence="3" id="KW-0560">Oxidoreductase</keyword>
<evidence type="ECO:0000256" key="1">
    <source>
        <dbReference type="ARBA" id="ARBA00007825"/>
    </source>
</evidence>
<gene>
    <name evidence="6" type="ORF">V4F39_06810</name>
</gene>